<dbReference type="InterPro" id="IPR013762">
    <property type="entry name" value="Integrase-like_cat_sf"/>
</dbReference>
<dbReference type="KEGG" id="rha:RHA1_ro08486"/>
<protein>
    <submittedName>
        <fullName evidence="8">Probable integrase/recombinase</fullName>
    </submittedName>
</protein>
<evidence type="ECO:0000256" key="2">
    <source>
        <dbReference type="ARBA" id="ARBA00023125"/>
    </source>
</evidence>
<gene>
    <name evidence="8" type="ordered locus">RHA1_ro08486</name>
</gene>
<feature type="region of interest" description="Disordered" evidence="5">
    <location>
        <begin position="305"/>
        <end position="376"/>
    </location>
</feature>
<keyword evidence="1" id="KW-0229">DNA integration</keyword>
<dbReference type="InterPro" id="IPR004107">
    <property type="entry name" value="Integrase_SAM-like_N"/>
</dbReference>
<organism evidence="8 9">
    <name type="scientific">Rhodococcus jostii (strain RHA1)</name>
    <dbReference type="NCBI Taxonomy" id="101510"/>
    <lineage>
        <taxon>Bacteria</taxon>
        <taxon>Bacillati</taxon>
        <taxon>Actinomycetota</taxon>
        <taxon>Actinomycetes</taxon>
        <taxon>Mycobacteriales</taxon>
        <taxon>Nocardiaceae</taxon>
        <taxon>Rhodococcus</taxon>
    </lineage>
</organism>
<dbReference type="Gene3D" id="1.10.150.130">
    <property type="match status" value="1"/>
</dbReference>
<geneLocation type="plasmid" evidence="8 9">
    <name>pRHL1</name>
</geneLocation>
<dbReference type="InterPro" id="IPR050090">
    <property type="entry name" value="Tyrosine_recombinase_XerCD"/>
</dbReference>
<reference evidence="9" key="1">
    <citation type="journal article" date="2006" name="Proc. Natl. Acad. Sci. U.S.A.">
        <title>The complete genome of Rhodococcus sp. RHA1 provides insights into a catabolic powerhouse.</title>
        <authorList>
            <person name="McLeod M.P."/>
            <person name="Warren R.L."/>
            <person name="Hsiao W.W.L."/>
            <person name="Araki N."/>
            <person name="Myhre M."/>
            <person name="Fernandes C."/>
            <person name="Miyazawa D."/>
            <person name="Wong W."/>
            <person name="Lillquist A.L."/>
            <person name="Wang D."/>
            <person name="Dosanjh M."/>
            <person name="Hara H."/>
            <person name="Petrescu A."/>
            <person name="Morin R.D."/>
            <person name="Yang G."/>
            <person name="Stott J.M."/>
            <person name="Schein J.E."/>
            <person name="Shin H."/>
            <person name="Smailus D."/>
            <person name="Siddiqui A.S."/>
            <person name="Marra M.A."/>
            <person name="Jones S.J.M."/>
            <person name="Holt R."/>
            <person name="Brinkman F.S.L."/>
            <person name="Miyauchi K."/>
            <person name="Fukuda M."/>
            <person name="Davies J.E."/>
            <person name="Mohn W.W."/>
            <person name="Eltis L.D."/>
        </authorList>
    </citation>
    <scope>NUCLEOTIDE SEQUENCE [LARGE SCALE GENOMIC DNA]</scope>
    <source>
        <strain evidence="9">RHA1</strain>
    </source>
</reference>
<dbReference type="PANTHER" id="PTHR30349">
    <property type="entry name" value="PHAGE INTEGRASE-RELATED"/>
    <property type="match status" value="1"/>
</dbReference>
<dbReference type="AlphaFoldDB" id="Q0RYV6"/>
<dbReference type="Pfam" id="PF00589">
    <property type="entry name" value="Phage_integrase"/>
    <property type="match status" value="1"/>
</dbReference>
<dbReference type="PROSITE" id="PS51900">
    <property type="entry name" value="CB"/>
    <property type="match status" value="1"/>
</dbReference>
<dbReference type="PANTHER" id="PTHR30349:SF81">
    <property type="entry name" value="TYROSINE RECOMBINASE XERC"/>
    <property type="match status" value="1"/>
</dbReference>
<dbReference type="SUPFAM" id="SSF56349">
    <property type="entry name" value="DNA breaking-rejoining enzymes"/>
    <property type="match status" value="1"/>
</dbReference>
<dbReference type="InterPro" id="IPR010998">
    <property type="entry name" value="Integrase_recombinase_N"/>
</dbReference>
<dbReference type="Proteomes" id="UP000008710">
    <property type="component" value="Plasmid pRHL1"/>
</dbReference>
<evidence type="ECO:0000256" key="1">
    <source>
        <dbReference type="ARBA" id="ARBA00022908"/>
    </source>
</evidence>
<dbReference type="PROSITE" id="PS51898">
    <property type="entry name" value="TYR_RECOMBINASE"/>
    <property type="match status" value="1"/>
</dbReference>
<evidence type="ECO:0000256" key="5">
    <source>
        <dbReference type="SAM" id="MobiDB-lite"/>
    </source>
</evidence>
<feature type="compositionally biased region" description="Low complexity" evidence="5">
    <location>
        <begin position="325"/>
        <end position="340"/>
    </location>
</feature>
<evidence type="ECO:0000259" key="6">
    <source>
        <dbReference type="PROSITE" id="PS51898"/>
    </source>
</evidence>
<dbReference type="GO" id="GO:0006310">
    <property type="term" value="P:DNA recombination"/>
    <property type="evidence" value="ECO:0007669"/>
    <property type="project" value="UniProtKB-KW"/>
</dbReference>
<dbReference type="GO" id="GO:0003677">
    <property type="term" value="F:DNA binding"/>
    <property type="evidence" value="ECO:0007669"/>
    <property type="project" value="UniProtKB-UniRule"/>
</dbReference>
<keyword evidence="3" id="KW-0233">DNA recombination</keyword>
<proteinExistence type="predicted"/>
<evidence type="ECO:0000256" key="3">
    <source>
        <dbReference type="ARBA" id="ARBA00023172"/>
    </source>
</evidence>
<dbReference type="InterPro" id="IPR002104">
    <property type="entry name" value="Integrase_catalytic"/>
</dbReference>
<name>Q0RYV6_RHOJR</name>
<feature type="region of interest" description="Disordered" evidence="5">
    <location>
        <begin position="403"/>
        <end position="439"/>
    </location>
</feature>
<dbReference type="HOGENOM" id="CLU_623850_0_0_11"/>
<feature type="domain" description="Tyr recombinase" evidence="6">
    <location>
        <begin position="124"/>
        <end position="312"/>
    </location>
</feature>
<accession>Q0RYV6</accession>
<dbReference type="Pfam" id="PF02899">
    <property type="entry name" value="Phage_int_SAM_1"/>
    <property type="match status" value="1"/>
</dbReference>
<feature type="domain" description="Core-binding (CB)" evidence="7">
    <location>
        <begin position="1"/>
        <end position="99"/>
    </location>
</feature>
<sequence>MSTPADTFLKHLRDWFTVFLPRQRAASPHTIESARRAWNMLLSHVCDTGGIPVDKITFPMLDRACITGFLEQTRAERNWTAATYNQRLACIRSFFKYAATAEPTLAIHLADLAGIPLMKAPATKPVSHMSQQAIKALLAQPDPTIRTGLRDQFFMILMYDTAARDAEMLSAAIGDLDATRLTIDLLGKGSKPRRIPITKETAAHYRRYTAAFHPDPQLGDPLFYTIHSHRKRRMSDDNAARIIRQHAQAAHRKCAEVPAGAHPHMLRHSRAMHLYQAGMPLALLTEWLGHADPETTLIYAHADTEMKTVPSRRPPPTAPRHPSHPRLSGTTTKTSSTGYSDSDDRNIPTPNQPKPTSPQAASTKQPLDTGPRNNPGIRIIDVEVVTVDVEVVLAADEREAVTELEQEPFQPGHQRGLELSLRDPIGRDCQNIGGSSSGA</sequence>
<dbReference type="InterPro" id="IPR011010">
    <property type="entry name" value="DNA_brk_join_enz"/>
</dbReference>
<dbReference type="GO" id="GO:0015074">
    <property type="term" value="P:DNA integration"/>
    <property type="evidence" value="ECO:0007669"/>
    <property type="project" value="UniProtKB-KW"/>
</dbReference>
<dbReference type="InterPro" id="IPR044068">
    <property type="entry name" value="CB"/>
</dbReference>
<dbReference type="Gene3D" id="1.10.443.10">
    <property type="entry name" value="Intergrase catalytic core"/>
    <property type="match status" value="1"/>
</dbReference>
<dbReference type="EMBL" id="CP000432">
    <property type="protein sequence ID" value="ABG99530.1"/>
    <property type="molecule type" value="Genomic_DNA"/>
</dbReference>
<evidence type="ECO:0000259" key="7">
    <source>
        <dbReference type="PROSITE" id="PS51900"/>
    </source>
</evidence>
<evidence type="ECO:0000256" key="4">
    <source>
        <dbReference type="PROSITE-ProRule" id="PRU01248"/>
    </source>
</evidence>
<evidence type="ECO:0000313" key="8">
    <source>
        <dbReference type="EMBL" id="ABG99530.1"/>
    </source>
</evidence>
<keyword evidence="8" id="KW-0614">Plasmid</keyword>
<keyword evidence="2 4" id="KW-0238">DNA-binding</keyword>
<feature type="compositionally biased region" description="Polar residues" evidence="5">
    <location>
        <begin position="357"/>
        <end position="366"/>
    </location>
</feature>
<evidence type="ECO:0000313" key="9">
    <source>
        <dbReference type="Proteomes" id="UP000008710"/>
    </source>
</evidence>